<dbReference type="OrthoDB" id="569879at2"/>
<evidence type="ECO:0000313" key="3">
    <source>
        <dbReference type="Proteomes" id="UP000006316"/>
    </source>
</evidence>
<organism evidence="2 3">
    <name type="scientific">Neobacillus bataviensis LMG 21833</name>
    <dbReference type="NCBI Taxonomy" id="1117379"/>
    <lineage>
        <taxon>Bacteria</taxon>
        <taxon>Bacillati</taxon>
        <taxon>Bacillota</taxon>
        <taxon>Bacilli</taxon>
        <taxon>Bacillales</taxon>
        <taxon>Bacillaceae</taxon>
        <taxon>Neobacillus</taxon>
    </lineage>
</organism>
<dbReference type="AlphaFoldDB" id="K6C2P8"/>
<dbReference type="Proteomes" id="UP000006316">
    <property type="component" value="Unassembled WGS sequence"/>
</dbReference>
<dbReference type="PATRIC" id="fig|1117379.3.peg.4224"/>
<evidence type="ECO:0000313" key="2">
    <source>
        <dbReference type="EMBL" id="EKN65425.1"/>
    </source>
</evidence>
<dbReference type="STRING" id="1117379.BABA_20371"/>
<protein>
    <submittedName>
        <fullName evidence="2">NERD domain-containing protein</fullName>
    </submittedName>
</protein>
<accession>K6C2P8</accession>
<dbReference type="RefSeq" id="WP_007087067.1">
    <property type="nucleotide sequence ID" value="NZ_AJLS01000133.1"/>
</dbReference>
<gene>
    <name evidence="2" type="ORF">BABA_20371</name>
</gene>
<keyword evidence="3" id="KW-1185">Reference proteome</keyword>
<dbReference type="EMBL" id="AJLS01000133">
    <property type="protein sequence ID" value="EKN65425.1"/>
    <property type="molecule type" value="Genomic_DNA"/>
</dbReference>
<feature type="domain" description="NERD" evidence="1">
    <location>
        <begin position="41"/>
        <end position="155"/>
    </location>
</feature>
<reference evidence="2 3" key="1">
    <citation type="journal article" date="2012" name="Front. Microbiol.">
        <title>Redundancy and modularity in membrane-associated dissimilatory nitrate reduction in Bacillus.</title>
        <authorList>
            <person name="Heylen K."/>
            <person name="Keltjens J."/>
        </authorList>
    </citation>
    <scope>NUCLEOTIDE SEQUENCE [LARGE SCALE GENOMIC DNA]</scope>
    <source>
        <strain evidence="3">LMG 21833T</strain>
    </source>
</reference>
<dbReference type="eggNOG" id="ENOG5030439">
    <property type="taxonomic scope" value="Bacteria"/>
</dbReference>
<evidence type="ECO:0000259" key="1">
    <source>
        <dbReference type="PROSITE" id="PS50965"/>
    </source>
</evidence>
<proteinExistence type="predicted"/>
<dbReference type="InterPro" id="IPR011528">
    <property type="entry name" value="NERD"/>
</dbReference>
<dbReference type="PROSITE" id="PS50965">
    <property type="entry name" value="NERD"/>
    <property type="match status" value="1"/>
</dbReference>
<dbReference type="Pfam" id="PF08378">
    <property type="entry name" value="NERD"/>
    <property type="match status" value="1"/>
</dbReference>
<comment type="caution">
    <text evidence="2">The sequence shown here is derived from an EMBL/GenBank/DDBJ whole genome shotgun (WGS) entry which is preliminary data.</text>
</comment>
<sequence>MFDLELNRPIALEQAEAAQRRLPIFHEMRHDIEIKVRNFASGYQGEKKLRYFLGLIPEKRYHIFHGLRLPAENSFFQMDAHLLSAKLIILIESKNYSGKISIGKLQLTQEINNSTAIYDNPIVQVNRHKLLLQYFFKKYQIPPIPIETLVVFTKSSAEINIAPGYAEAEKKIAGSVIF</sequence>
<name>K6C2P8_9BACI</name>